<dbReference type="InterPro" id="IPR020904">
    <property type="entry name" value="Sc_DH/Rdtase_CS"/>
</dbReference>
<evidence type="ECO:0000256" key="1">
    <source>
        <dbReference type="ARBA" id="ARBA00006484"/>
    </source>
</evidence>
<sequence length="267" mass="28632">MNRLQDRVALITGAGAGIGKGVARRFAAEGASLWLADINAETCARAAAEIRAEFGVQVGHAVADVSEHVAVQSMVDAALAQFGHIDILVNNAWGRRPGSQSGFARVETLGDLDSDWAWRIGAQSALWAMQAVFPGMKEQRWGRVINMCSLNGVNAHPYSVDYNMAKEALRTLTRSAAREWAAFGICCNALCPGAATEAYQRFAASQPENAADMLRLNPMGHMGDPERDIGGAALFLASEDCRYVTGNTLFVDGGSHINGVPWLPRTK</sequence>
<gene>
    <name evidence="2" type="ORF">P245_02240</name>
</gene>
<dbReference type="RefSeq" id="WP_034377390.1">
    <property type="nucleotide sequence ID" value="NZ_AWTN01000001.1"/>
</dbReference>
<evidence type="ECO:0000313" key="2">
    <source>
        <dbReference type="EMBL" id="KGH01051.1"/>
    </source>
</evidence>
<dbReference type="EMBL" id="AWTN01000001">
    <property type="protein sequence ID" value="KGH01051.1"/>
    <property type="molecule type" value="Genomic_DNA"/>
</dbReference>
<name>A0A0E3BP56_9BURK</name>
<dbReference type="Proteomes" id="UP000029567">
    <property type="component" value="Unassembled WGS sequence"/>
</dbReference>
<dbReference type="FunFam" id="3.40.50.720:FF:000084">
    <property type="entry name" value="Short-chain dehydrogenase reductase"/>
    <property type="match status" value="1"/>
</dbReference>
<comment type="caution">
    <text evidence="2">The sequence shown here is derived from an EMBL/GenBank/DDBJ whole genome shotgun (WGS) entry which is preliminary data.</text>
</comment>
<comment type="similarity">
    <text evidence="1">Belongs to the short-chain dehydrogenases/reductases (SDR) family.</text>
</comment>
<dbReference type="PROSITE" id="PS00061">
    <property type="entry name" value="ADH_SHORT"/>
    <property type="match status" value="1"/>
</dbReference>
<dbReference type="Gene3D" id="3.40.50.720">
    <property type="entry name" value="NAD(P)-binding Rossmann-like Domain"/>
    <property type="match status" value="1"/>
</dbReference>
<dbReference type="PANTHER" id="PTHR42879">
    <property type="entry name" value="3-OXOACYL-(ACYL-CARRIER-PROTEIN) REDUCTASE"/>
    <property type="match status" value="1"/>
</dbReference>
<accession>A0A0E3BP56</accession>
<organism evidence="2 3">
    <name type="scientific">Comamonas thiooxydans</name>
    <dbReference type="NCBI Taxonomy" id="363952"/>
    <lineage>
        <taxon>Bacteria</taxon>
        <taxon>Pseudomonadati</taxon>
        <taxon>Pseudomonadota</taxon>
        <taxon>Betaproteobacteria</taxon>
        <taxon>Burkholderiales</taxon>
        <taxon>Comamonadaceae</taxon>
        <taxon>Comamonas</taxon>
    </lineage>
</organism>
<dbReference type="InterPro" id="IPR036291">
    <property type="entry name" value="NAD(P)-bd_dom_sf"/>
</dbReference>
<dbReference type="InterPro" id="IPR002347">
    <property type="entry name" value="SDR_fam"/>
</dbReference>
<dbReference type="InterPro" id="IPR050259">
    <property type="entry name" value="SDR"/>
</dbReference>
<protein>
    <submittedName>
        <fullName evidence="2">Oxidoreductase</fullName>
    </submittedName>
</protein>
<dbReference type="GO" id="GO:0032787">
    <property type="term" value="P:monocarboxylic acid metabolic process"/>
    <property type="evidence" value="ECO:0007669"/>
    <property type="project" value="UniProtKB-ARBA"/>
</dbReference>
<reference evidence="2 3" key="1">
    <citation type="submission" date="2013-09" db="EMBL/GenBank/DDBJ databases">
        <title>High correlation between genotypes and phenotypes of environmental bacteria Comamonas testosteroni strains.</title>
        <authorList>
            <person name="Liu L."/>
            <person name="Zhu W."/>
            <person name="Xia X."/>
            <person name="Xu B."/>
            <person name="Luo M."/>
            <person name="Wang G."/>
        </authorList>
    </citation>
    <scope>NUCLEOTIDE SEQUENCE [LARGE SCALE GENOMIC DNA]</scope>
    <source>
        <strain evidence="2 3">JL14</strain>
    </source>
</reference>
<dbReference type="PRINTS" id="PR00080">
    <property type="entry name" value="SDRFAMILY"/>
</dbReference>
<dbReference type="CDD" id="cd05233">
    <property type="entry name" value="SDR_c"/>
    <property type="match status" value="1"/>
</dbReference>
<proteinExistence type="inferred from homology"/>
<dbReference type="AlphaFoldDB" id="A0A0E3BP56"/>
<dbReference type="Pfam" id="PF13561">
    <property type="entry name" value="adh_short_C2"/>
    <property type="match status" value="1"/>
</dbReference>
<dbReference type="PANTHER" id="PTHR42879:SF2">
    <property type="entry name" value="3-OXOACYL-[ACYL-CARRIER-PROTEIN] REDUCTASE FABG"/>
    <property type="match status" value="1"/>
</dbReference>
<dbReference type="SUPFAM" id="SSF51735">
    <property type="entry name" value="NAD(P)-binding Rossmann-fold domains"/>
    <property type="match status" value="1"/>
</dbReference>
<dbReference type="PRINTS" id="PR00081">
    <property type="entry name" value="GDHRDH"/>
</dbReference>
<evidence type="ECO:0000313" key="3">
    <source>
        <dbReference type="Proteomes" id="UP000029567"/>
    </source>
</evidence>